<dbReference type="eggNOG" id="COG2804">
    <property type="taxonomic scope" value="Bacteria"/>
</dbReference>
<evidence type="ECO:0000256" key="3">
    <source>
        <dbReference type="ARBA" id="ARBA00022840"/>
    </source>
</evidence>
<dbReference type="FunFam" id="3.30.300.160:FF:000002">
    <property type="entry name" value="Type II secretion system protein E"/>
    <property type="match status" value="1"/>
</dbReference>
<dbReference type="FunFam" id="3.40.50.300:FF:000398">
    <property type="entry name" value="Type IV pilus assembly ATPase PilB"/>
    <property type="match status" value="1"/>
</dbReference>
<accession>D3PDQ1</accession>
<dbReference type="HOGENOM" id="CLU_013446_10_6_0"/>
<sequence>MKLKNIRIGDLLVSKGYLTEAQLKVALEEQKKTGKKIGEVLIDLGYITEDFLLDILSEQLGIERVTLDELDLNPSFKNIIPENVARKYKVIPVKVEGSTLYIAMSDPNNIIAIDEITRLTKKDVIPMLISNDEFLAAFNKIYGGEDHLYNIAKTVEKEISVLSAEDDSVYESLAESSSAIDLVNSIIAKAINEKASDIHIEPDEDILRVRFRIDGILHEILTLNKILAPAIISRIKIMSNMNIAEKRVPQDGRFKIKINFQEIDFRVSTLPTNFGEKAVLRVLDRSKALLELHHIGMDNHSLEIYDSIISKPYGIILISGPTGSGKTTTLYATLNKLNSLEKNIVTIEDPIEYNFKIINQVQVDETAGVTFASALRSILRQDPDIIMVGEIRDKETAQISIQASLTGHLVLATIHTNDAVSSVVRLVDMGIEPYLVSSSLIGVVAQRLVRKVCLNCAVEYTPDESILKRLDIKYQNAKFVRGEGCPDCHYTGYKGRIGIYEVLKIDTEMREMISKNATTETIRKYALSKGFQTLYDSGMKLASVGITTLEEVLRVTTIEND</sequence>
<dbReference type="SUPFAM" id="SSF160246">
    <property type="entry name" value="EspE N-terminal domain-like"/>
    <property type="match status" value="1"/>
</dbReference>
<evidence type="ECO:0000313" key="6">
    <source>
        <dbReference type="Proteomes" id="UP000001520"/>
    </source>
</evidence>
<evidence type="ECO:0000256" key="1">
    <source>
        <dbReference type="ARBA" id="ARBA00006611"/>
    </source>
</evidence>
<dbReference type="EMBL" id="AP011529">
    <property type="protein sequence ID" value="BAI80724.1"/>
    <property type="molecule type" value="Genomic_DNA"/>
</dbReference>
<dbReference type="GO" id="GO:0005886">
    <property type="term" value="C:plasma membrane"/>
    <property type="evidence" value="ECO:0007669"/>
    <property type="project" value="TreeGrafter"/>
</dbReference>
<dbReference type="Pfam" id="PF05157">
    <property type="entry name" value="MshEN"/>
    <property type="match status" value="1"/>
</dbReference>
<dbReference type="Gene3D" id="3.40.50.300">
    <property type="entry name" value="P-loop containing nucleotide triphosphate hydrolases"/>
    <property type="match status" value="1"/>
</dbReference>
<keyword evidence="3" id="KW-0067">ATP-binding</keyword>
<evidence type="ECO:0000256" key="2">
    <source>
        <dbReference type="ARBA" id="ARBA00022741"/>
    </source>
</evidence>
<dbReference type="AlphaFoldDB" id="D3PDQ1"/>
<protein>
    <submittedName>
        <fullName evidence="5">Type IV pilus assembly protein PilB</fullName>
    </submittedName>
</protein>
<name>D3PDQ1_DEFDS</name>
<dbReference type="OrthoDB" id="9805147at2"/>
<keyword evidence="2" id="KW-0547">Nucleotide-binding</keyword>
<dbReference type="PANTHER" id="PTHR30258:SF1">
    <property type="entry name" value="PROTEIN TRANSPORT PROTEIN HOFB HOMOLOG"/>
    <property type="match status" value="1"/>
</dbReference>
<dbReference type="GO" id="GO:0016887">
    <property type="term" value="F:ATP hydrolysis activity"/>
    <property type="evidence" value="ECO:0007669"/>
    <property type="project" value="TreeGrafter"/>
</dbReference>
<dbReference type="RefSeq" id="WP_013007971.1">
    <property type="nucleotide sequence ID" value="NC_013939.1"/>
</dbReference>
<dbReference type="KEGG" id="ddf:DEFDS_1256"/>
<dbReference type="CDD" id="cd01129">
    <property type="entry name" value="PulE-GspE-like"/>
    <property type="match status" value="1"/>
</dbReference>
<dbReference type="STRING" id="639282.DEFDS_1256"/>
<dbReference type="InterPro" id="IPR003593">
    <property type="entry name" value="AAA+_ATPase"/>
</dbReference>
<organism evidence="5 6">
    <name type="scientific">Deferribacter desulfuricans (strain DSM 14783 / JCM 11476 / NBRC 101012 / SSM1)</name>
    <dbReference type="NCBI Taxonomy" id="639282"/>
    <lineage>
        <taxon>Bacteria</taxon>
        <taxon>Pseudomonadati</taxon>
        <taxon>Deferribacterota</taxon>
        <taxon>Deferribacteres</taxon>
        <taxon>Deferribacterales</taxon>
        <taxon>Deferribacteraceae</taxon>
        <taxon>Deferribacter</taxon>
    </lineage>
</organism>
<evidence type="ECO:0000259" key="4">
    <source>
        <dbReference type="PROSITE" id="PS00662"/>
    </source>
</evidence>
<dbReference type="PROSITE" id="PS00662">
    <property type="entry name" value="T2SP_E"/>
    <property type="match status" value="1"/>
</dbReference>
<evidence type="ECO:0000313" key="5">
    <source>
        <dbReference type="EMBL" id="BAI80724.1"/>
    </source>
</evidence>
<comment type="similarity">
    <text evidence="1">Belongs to the GSP E family.</text>
</comment>
<dbReference type="InterPro" id="IPR037257">
    <property type="entry name" value="T2SS_E_N_sf"/>
</dbReference>
<dbReference type="InterPro" id="IPR001482">
    <property type="entry name" value="T2SS/T4SS_dom"/>
</dbReference>
<dbReference type="Pfam" id="PF00437">
    <property type="entry name" value="T2SSE"/>
    <property type="match status" value="1"/>
</dbReference>
<dbReference type="InterPro" id="IPR007831">
    <property type="entry name" value="T2SS_GspE_N"/>
</dbReference>
<dbReference type="FunFam" id="3.30.450.90:FF:000001">
    <property type="entry name" value="Type II secretion system ATPase GspE"/>
    <property type="match status" value="1"/>
</dbReference>
<dbReference type="PANTHER" id="PTHR30258">
    <property type="entry name" value="TYPE II SECRETION SYSTEM PROTEIN GSPE-RELATED"/>
    <property type="match status" value="1"/>
</dbReference>
<proteinExistence type="inferred from homology"/>
<dbReference type="InterPro" id="IPR027417">
    <property type="entry name" value="P-loop_NTPase"/>
</dbReference>
<dbReference type="Gene3D" id="3.30.300.160">
    <property type="entry name" value="Type II secretion system, protein E, N-terminal domain"/>
    <property type="match status" value="1"/>
</dbReference>
<dbReference type="SMART" id="SM00382">
    <property type="entry name" value="AAA"/>
    <property type="match status" value="1"/>
</dbReference>
<feature type="domain" description="Bacterial type II secretion system protein E" evidence="4">
    <location>
        <begin position="379"/>
        <end position="393"/>
    </location>
</feature>
<dbReference type="SUPFAM" id="SSF52540">
    <property type="entry name" value="P-loop containing nucleoside triphosphate hydrolases"/>
    <property type="match status" value="1"/>
</dbReference>
<dbReference type="Gene3D" id="3.30.450.90">
    <property type="match status" value="1"/>
</dbReference>
<keyword evidence="6" id="KW-1185">Reference proteome</keyword>
<reference evidence="5 6" key="1">
    <citation type="journal article" date="2010" name="DNA Res.">
        <title>Bacterial lifestyle in a deep-sea hydrothermal vent chimney revealed by the genome sequence of the thermophilic bacterium Deferribacter desulfuricans SSM1.</title>
        <authorList>
            <person name="Takaki Y."/>
            <person name="Shimamura S."/>
            <person name="Nakagawa S."/>
            <person name="Fukuhara Y."/>
            <person name="Horikawa H."/>
            <person name="Ankai A."/>
            <person name="Harada T."/>
            <person name="Hosoyama A."/>
            <person name="Oguchi A."/>
            <person name="Fukui S."/>
            <person name="Fujita N."/>
            <person name="Takami H."/>
            <person name="Takai K."/>
        </authorList>
    </citation>
    <scope>NUCLEOTIDE SEQUENCE [LARGE SCALE GENOMIC DNA]</scope>
    <source>
        <strain evidence="6">DSM 14783 / JCM 11476 / NBRC 101012 / SSM1</strain>
    </source>
</reference>
<dbReference type="GO" id="GO:0005524">
    <property type="term" value="F:ATP binding"/>
    <property type="evidence" value="ECO:0007669"/>
    <property type="project" value="UniProtKB-KW"/>
</dbReference>
<dbReference type="Proteomes" id="UP000001520">
    <property type="component" value="Chromosome"/>
</dbReference>
<gene>
    <name evidence="5" type="ordered locus">DEFDS_1256</name>
</gene>